<sequence length="182" mass="20600">MSSCCRVFLFIVTLVLEIADLILDWDFYVEVTKTDLIGDNIKYSILGFAIFGTFLFLLTVFTKCFGICNSDDDDQDEEDGACAVTLSLISTLFEDLPQIILALIVAFRTKDLISPVQIVKAGYGIGEPIIQLIKCVCQYCRMNRNTWDRNTCRMSSKIFEMFLSCVLIICSSILMYDLISDK</sequence>
<feature type="transmembrane region" description="Helical" evidence="1">
    <location>
        <begin position="158"/>
        <end position="179"/>
    </location>
</feature>
<keyword evidence="1" id="KW-0812">Transmembrane</keyword>
<dbReference type="EnsemblMetazoa" id="G18301.3">
    <property type="protein sequence ID" value="G18301.3:cds"/>
    <property type="gene ID" value="G18301"/>
</dbReference>
<evidence type="ECO:0000313" key="3">
    <source>
        <dbReference type="Proteomes" id="UP000005408"/>
    </source>
</evidence>
<protein>
    <submittedName>
        <fullName evidence="2">Uncharacterized protein</fullName>
    </submittedName>
</protein>
<evidence type="ECO:0000256" key="1">
    <source>
        <dbReference type="SAM" id="Phobius"/>
    </source>
</evidence>
<organism evidence="2 3">
    <name type="scientific">Magallana gigas</name>
    <name type="common">Pacific oyster</name>
    <name type="synonym">Crassostrea gigas</name>
    <dbReference type="NCBI Taxonomy" id="29159"/>
    <lineage>
        <taxon>Eukaryota</taxon>
        <taxon>Metazoa</taxon>
        <taxon>Spiralia</taxon>
        <taxon>Lophotrochozoa</taxon>
        <taxon>Mollusca</taxon>
        <taxon>Bivalvia</taxon>
        <taxon>Autobranchia</taxon>
        <taxon>Pteriomorphia</taxon>
        <taxon>Ostreida</taxon>
        <taxon>Ostreoidea</taxon>
        <taxon>Ostreidae</taxon>
        <taxon>Magallana</taxon>
    </lineage>
</organism>
<name>A0A8W8JBJ1_MAGGI</name>
<keyword evidence="1" id="KW-0472">Membrane</keyword>
<feature type="transmembrane region" description="Helical" evidence="1">
    <location>
        <begin position="7"/>
        <end position="23"/>
    </location>
</feature>
<proteinExistence type="predicted"/>
<keyword evidence="1" id="KW-1133">Transmembrane helix</keyword>
<evidence type="ECO:0000313" key="2">
    <source>
        <dbReference type="EnsemblMetazoa" id="G18301.3:cds"/>
    </source>
</evidence>
<dbReference type="AlphaFoldDB" id="A0A8W8JBJ1"/>
<feature type="transmembrane region" description="Helical" evidence="1">
    <location>
        <begin position="43"/>
        <end position="61"/>
    </location>
</feature>
<keyword evidence="3" id="KW-1185">Reference proteome</keyword>
<accession>A0A8W8JBJ1</accession>
<dbReference type="EnsemblMetazoa" id="G18301.2">
    <property type="protein sequence ID" value="G18301.2:cds"/>
    <property type="gene ID" value="G18301"/>
</dbReference>
<dbReference type="Proteomes" id="UP000005408">
    <property type="component" value="Unassembled WGS sequence"/>
</dbReference>
<reference evidence="2" key="1">
    <citation type="submission" date="2022-08" db="UniProtKB">
        <authorList>
            <consortium name="EnsemblMetazoa"/>
        </authorList>
    </citation>
    <scope>IDENTIFICATION</scope>
    <source>
        <strain evidence="2">05x7-T-G4-1.051#20</strain>
    </source>
</reference>